<feature type="domain" description="EAL" evidence="2">
    <location>
        <begin position="209"/>
        <end position="463"/>
    </location>
</feature>
<dbReference type="InterPro" id="IPR001633">
    <property type="entry name" value="EAL_dom"/>
</dbReference>
<dbReference type="PANTHER" id="PTHR33121:SF79">
    <property type="entry name" value="CYCLIC DI-GMP PHOSPHODIESTERASE PDED-RELATED"/>
    <property type="match status" value="1"/>
</dbReference>
<organism evidence="3 4">
    <name type="scientific">Acinetobacter calcoaceticus</name>
    <dbReference type="NCBI Taxonomy" id="471"/>
    <lineage>
        <taxon>Bacteria</taxon>
        <taxon>Pseudomonadati</taxon>
        <taxon>Pseudomonadota</taxon>
        <taxon>Gammaproteobacteria</taxon>
        <taxon>Moraxellales</taxon>
        <taxon>Moraxellaceae</taxon>
        <taxon>Acinetobacter</taxon>
        <taxon>Acinetobacter calcoaceticus/baumannii complex</taxon>
    </lineage>
</organism>
<dbReference type="GO" id="GO:0071111">
    <property type="term" value="F:cyclic-guanylate-specific phosphodiesterase activity"/>
    <property type="evidence" value="ECO:0007669"/>
    <property type="project" value="UniProtKB-EC"/>
</dbReference>
<dbReference type="SMART" id="SM00052">
    <property type="entry name" value="EAL"/>
    <property type="match status" value="1"/>
</dbReference>
<evidence type="ECO:0000259" key="2">
    <source>
        <dbReference type="PROSITE" id="PS50883"/>
    </source>
</evidence>
<dbReference type="SUPFAM" id="SSF141868">
    <property type="entry name" value="EAL domain-like"/>
    <property type="match status" value="1"/>
</dbReference>
<evidence type="ECO:0000256" key="1">
    <source>
        <dbReference type="SAM" id="Phobius"/>
    </source>
</evidence>
<keyword evidence="3" id="KW-0378">Hydrolase</keyword>
<protein>
    <submittedName>
        <fullName evidence="3">Oxygen sensor protein DosP</fullName>
        <ecNumber evidence="3">3.1.4.52</ecNumber>
    </submittedName>
</protein>
<dbReference type="PANTHER" id="PTHR33121">
    <property type="entry name" value="CYCLIC DI-GMP PHOSPHODIESTERASE PDEF"/>
    <property type="match status" value="1"/>
</dbReference>
<feature type="transmembrane region" description="Helical" evidence="1">
    <location>
        <begin position="147"/>
        <end position="164"/>
    </location>
</feature>
<keyword evidence="1" id="KW-1133">Transmembrane helix</keyword>
<proteinExistence type="predicted"/>
<feature type="transmembrane region" description="Helical" evidence="1">
    <location>
        <begin position="96"/>
        <end position="117"/>
    </location>
</feature>
<dbReference type="CDD" id="cd01948">
    <property type="entry name" value="EAL"/>
    <property type="match status" value="1"/>
</dbReference>
<gene>
    <name evidence="3" type="primary">dosP</name>
    <name evidence="3" type="ORF">AC2117_02385</name>
</gene>
<dbReference type="InterPro" id="IPR035919">
    <property type="entry name" value="EAL_sf"/>
</dbReference>
<evidence type="ECO:0000313" key="3">
    <source>
        <dbReference type="EMBL" id="VAX45194.1"/>
    </source>
</evidence>
<dbReference type="InterPro" id="IPR050706">
    <property type="entry name" value="Cyclic-di-GMP_PDE-like"/>
</dbReference>
<name>A0A446ZL07_ACICA</name>
<accession>A0A446ZL07</accession>
<feature type="transmembrane region" description="Helical" evidence="1">
    <location>
        <begin position="45"/>
        <end position="63"/>
    </location>
</feature>
<dbReference type="Proteomes" id="UP000294355">
    <property type="component" value="Chromosome"/>
</dbReference>
<feature type="transmembrane region" description="Helical" evidence="1">
    <location>
        <begin position="184"/>
        <end position="202"/>
    </location>
</feature>
<dbReference type="EC" id="3.1.4.52" evidence="3"/>
<keyword evidence="1" id="KW-0472">Membrane</keyword>
<dbReference type="AlphaFoldDB" id="A0A446ZL07"/>
<feature type="transmembrane region" description="Helical" evidence="1">
    <location>
        <begin position="69"/>
        <end position="89"/>
    </location>
</feature>
<dbReference type="EMBL" id="LS999521">
    <property type="protein sequence ID" value="VAX45194.1"/>
    <property type="molecule type" value="Genomic_DNA"/>
</dbReference>
<dbReference type="Pfam" id="PF00563">
    <property type="entry name" value="EAL"/>
    <property type="match status" value="1"/>
</dbReference>
<sequence>MNNQYGGTIKKYFTVDFMIALSYLKKHKKNYRAIKDQQLTIAAKANIFICIIFCLFWTIYFAFAQMWLIVYMDVFFTLVSIFSLFLIYIRRISAGILLSQIVLLAFPVVFCLIFDVATLDRPRVAHLFLPAGAILGYLNYRRDPSFLQIVLIILSIACFIFFSGSSFTLDSAIPLSENIRDHGGWIATCVATLMICISIYAMQLEIQTENTMVQDLRLALAKEQFELFYQPQMNSSEKIIGAEVLLRWHHPVLGYIPTKDFIPAAETFDLIPEIGEWVLVQGIKVLQDWSEKEATKDLTLSINISADHFMQPNFEQTVIAMVQKYEVNPAQLILEITESIALNNCVSVIEKMHFLSKHGIQLSLDDFGTGYSSLSYLQKMPIRQIKIDRSFVQAALDDKRSNKLVTGIIKIGLDLNLQVLVEGIETAEQFSAFKNNGCTEFQGYLWGCPMPLNDFLKQLPHLNDLN</sequence>
<dbReference type="PROSITE" id="PS50883">
    <property type="entry name" value="EAL"/>
    <property type="match status" value="1"/>
</dbReference>
<dbReference type="Gene3D" id="3.20.20.450">
    <property type="entry name" value="EAL domain"/>
    <property type="match status" value="1"/>
</dbReference>
<reference evidence="3 4" key="1">
    <citation type="submission" date="2018-08" db="EMBL/GenBank/DDBJ databases">
        <authorList>
            <person name="Gonzaga-Molto A."/>
        </authorList>
    </citation>
    <scope>NUCLEOTIDE SEQUENCE [LARGE SCALE GENOMIC DNA]</scope>
    <source>
        <strain evidence="3">Acinetobacter calcoaceticus str. 2117</strain>
    </source>
</reference>
<keyword evidence="1" id="KW-0812">Transmembrane</keyword>
<evidence type="ECO:0000313" key="4">
    <source>
        <dbReference type="Proteomes" id="UP000294355"/>
    </source>
</evidence>